<dbReference type="PATRIC" id="fig|1423726.3.peg.1644"/>
<keyword evidence="1" id="KW-0472">Membrane</keyword>
<organism evidence="2 3">
    <name type="scientific">Loigolactobacillus bifermentans DSM 20003</name>
    <dbReference type="NCBI Taxonomy" id="1423726"/>
    <lineage>
        <taxon>Bacteria</taxon>
        <taxon>Bacillati</taxon>
        <taxon>Bacillota</taxon>
        <taxon>Bacilli</taxon>
        <taxon>Lactobacillales</taxon>
        <taxon>Lactobacillaceae</taxon>
        <taxon>Loigolactobacillus</taxon>
    </lineage>
</organism>
<gene>
    <name evidence="2" type="ORF">FC07_GL001585</name>
</gene>
<accession>A0A0R1GG31</accession>
<dbReference type="EMBL" id="AZDA01000133">
    <property type="protein sequence ID" value="KRK32841.1"/>
    <property type="molecule type" value="Genomic_DNA"/>
</dbReference>
<sequence length="121" mass="14152">MILQLLLVGLPFLFRDLFNTHLGFMREILFLNENYPIWLIWIVAGVVLFVTIGLLGWAHHRIRSKYDWLEWCWLALLAVLLVGIGAYFWHAPEFIYDLLVLSGAVFSQLIVVKLHFKKVVV</sequence>
<name>A0A0R1GG31_9LACO</name>
<protein>
    <submittedName>
        <fullName evidence="2">Uncharacterized protein</fullName>
    </submittedName>
</protein>
<dbReference type="AlphaFoldDB" id="A0A0R1GG31"/>
<keyword evidence="3" id="KW-1185">Reference proteome</keyword>
<feature type="transmembrane region" description="Helical" evidence="1">
    <location>
        <begin position="68"/>
        <end position="89"/>
    </location>
</feature>
<proteinExistence type="predicted"/>
<feature type="transmembrane region" description="Helical" evidence="1">
    <location>
        <begin position="95"/>
        <end position="116"/>
    </location>
</feature>
<keyword evidence="1" id="KW-1133">Transmembrane helix</keyword>
<evidence type="ECO:0000313" key="3">
    <source>
        <dbReference type="Proteomes" id="UP000051461"/>
    </source>
</evidence>
<dbReference type="Proteomes" id="UP000051461">
    <property type="component" value="Unassembled WGS sequence"/>
</dbReference>
<reference evidence="2 3" key="1">
    <citation type="journal article" date="2015" name="Genome Announc.">
        <title>Expanding the biotechnology potential of lactobacilli through comparative genomics of 213 strains and associated genera.</title>
        <authorList>
            <person name="Sun Z."/>
            <person name="Harris H.M."/>
            <person name="McCann A."/>
            <person name="Guo C."/>
            <person name="Argimon S."/>
            <person name="Zhang W."/>
            <person name="Yang X."/>
            <person name="Jeffery I.B."/>
            <person name="Cooney J.C."/>
            <person name="Kagawa T.F."/>
            <person name="Liu W."/>
            <person name="Song Y."/>
            <person name="Salvetti E."/>
            <person name="Wrobel A."/>
            <person name="Rasinkangas P."/>
            <person name="Parkhill J."/>
            <person name="Rea M.C."/>
            <person name="O'Sullivan O."/>
            <person name="Ritari J."/>
            <person name="Douillard F.P."/>
            <person name="Paul Ross R."/>
            <person name="Yang R."/>
            <person name="Briner A.E."/>
            <person name="Felis G.E."/>
            <person name="de Vos W.M."/>
            <person name="Barrangou R."/>
            <person name="Klaenhammer T.R."/>
            <person name="Caufield P.W."/>
            <person name="Cui Y."/>
            <person name="Zhang H."/>
            <person name="O'Toole P.W."/>
        </authorList>
    </citation>
    <scope>NUCLEOTIDE SEQUENCE [LARGE SCALE GENOMIC DNA]</scope>
    <source>
        <strain evidence="2 3">DSM 20003</strain>
    </source>
</reference>
<keyword evidence="1" id="KW-0812">Transmembrane</keyword>
<feature type="transmembrane region" description="Helical" evidence="1">
    <location>
        <begin position="35"/>
        <end position="56"/>
    </location>
</feature>
<dbReference type="STRING" id="1423726.FC07_GL001585"/>
<comment type="caution">
    <text evidence="2">The sequence shown here is derived from an EMBL/GenBank/DDBJ whole genome shotgun (WGS) entry which is preliminary data.</text>
</comment>
<evidence type="ECO:0000313" key="2">
    <source>
        <dbReference type="EMBL" id="KRK32841.1"/>
    </source>
</evidence>
<evidence type="ECO:0000256" key="1">
    <source>
        <dbReference type="SAM" id="Phobius"/>
    </source>
</evidence>